<protein>
    <submittedName>
        <fullName evidence="2">Serine acetyltransferase, N-terminal</fullName>
    </submittedName>
</protein>
<evidence type="ECO:0000259" key="1">
    <source>
        <dbReference type="SMART" id="SM00971"/>
    </source>
</evidence>
<gene>
    <name evidence="2" type="ORF">TorRG33x02_100910</name>
</gene>
<dbReference type="GO" id="GO:0009001">
    <property type="term" value="F:serine O-acetyltransferase activity"/>
    <property type="evidence" value="ECO:0007669"/>
    <property type="project" value="InterPro"/>
</dbReference>
<keyword evidence="2" id="KW-0808">Transferase</keyword>
<evidence type="ECO:0000313" key="3">
    <source>
        <dbReference type="Proteomes" id="UP000237000"/>
    </source>
</evidence>
<dbReference type="Gene3D" id="2.160.10.10">
    <property type="entry name" value="Hexapeptide repeat proteins"/>
    <property type="match status" value="1"/>
</dbReference>
<dbReference type="InterPro" id="IPR010493">
    <property type="entry name" value="Ser_AcTrfase_N"/>
</dbReference>
<name>A0A2P5F8D1_TREOI</name>
<dbReference type="Proteomes" id="UP000237000">
    <property type="component" value="Unassembled WGS sequence"/>
</dbReference>
<dbReference type="InterPro" id="IPR011004">
    <property type="entry name" value="Trimer_LpxA-like_sf"/>
</dbReference>
<dbReference type="STRING" id="63057.A0A2P5F8D1"/>
<feature type="domain" description="Serine acetyltransferase N-terminal" evidence="1">
    <location>
        <begin position="1"/>
        <end position="101"/>
    </location>
</feature>
<proteinExistence type="predicted"/>
<dbReference type="GO" id="GO:0006535">
    <property type="term" value="P:cysteine biosynthetic process from serine"/>
    <property type="evidence" value="ECO:0007669"/>
    <property type="project" value="InterPro"/>
</dbReference>
<dbReference type="SUPFAM" id="SSF51161">
    <property type="entry name" value="Trimeric LpxA-like enzymes"/>
    <property type="match status" value="1"/>
</dbReference>
<dbReference type="InParanoid" id="A0A2P5F8D1"/>
<dbReference type="InterPro" id="IPR042122">
    <property type="entry name" value="Ser_AcTrfase_N_sf"/>
</dbReference>
<dbReference type="GO" id="GO:0005737">
    <property type="term" value="C:cytoplasm"/>
    <property type="evidence" value="ECO:0007669"/>
    <property type="project" value="InterPro"/>
</dbReference>
<dbReference type="OrthoDB" id="25818at2759"/>
<keyword evidence="3" id="KW-1185">Reference proteome</keyword>
<dbReference type="PANTHER" id="PTHR42811">
    <property type="entry name" value="SERINE ACETYLTRANSFERASE"/>
    <property type="match status" value="1"/>
</dbReference>
<sequence>MREEALVDSEKEPLLSSYYFTSILSHNSLESALASQLSIKLSNSSICTNTLYGVFVAAFKEDRDIVEAVNDDLIQLKAVNGRDMSYVDCFLNVKGFLACQAQRVAHKLWLEGRRPLALLIQNRVSEVFAVDIHPGANIGRGILLDHATGVVIGETTVVGDNTTIFHNWEEQVRSLGIGIQRLVME</sequence>
<accession>A0A2P5F8D1</accession>
<dbReference type="Pfam" id="PF06426">
    <property type="entry name" value="SATase_N"/>
    <property type="match status" value="1"/>
</dbReference>
<reference evidence="3" key="1">
    <citation type="submission" date="2016-06" db="EMBL/GenBank/DDBJ databases">
        <title>Parallel loss of symbiosis genes in relatives of nitrogen-fixing non-legume Parasponia.</title>
        <authorList>
            <person name="Van Velzen R."/>
            <person name="Holmer R."/>
            <person name="Bu F."/>
            <person name="Rutten L."/>
            <person name="Van Zeijl A."/>
            <person name="Liu W."/>
            <person name="Santuari L."/>
            <person name="Cao Q."/>
            <person name="Sharma T."/>
            <person name="Shen D."/>
            <person name="Roswanjaya Y."/>
            <person name="Wardhani T."/>
            <person name="Kalhor M.S."/>
            <person name="Jansen J."/>
            <person name="Van den Hoogen J."/>
            <person name="Gungor B."/>
            <person name="Hartog M."/>
            <person name="Hontelez J."/>
            <person name="Verver J."/>
            <person name="Yang W.-C."/>
            <person name="Schijlen E."/>
            <person name="Repin R."/>
            <person name="Schilthuizen M."/>
            <person name="Schranz E."/>
            <person name="Heidstra R."/>
            <person name="Miyata K."/>
            <person name="Fedorova E."/>
            <person name="Kohlen W."/>
            <person name="Bisseling T."/>
            <person name="Smit S."/>
            <person name="Geurts R."/>
        </authorList>
    </citation>
    <scope>NUCLEOTIDE SEQUENCE [LARGE SCALE GENOMIC DNA]</scope>
    <source>
        <strain evidence="3">cv. RG33-2</strain>
    </source>
</reference>
<dbReference type="EMBL" id="JXTC01000054">
    <property type="protein sequence ID" value="PON94052.1"/>
    <property type="molecule type" value="Genomic_DNA"/>
</dbReference>
<dbReference type="Gene3D" id="1.10.3130.10">
    <property type="entry name" value="serine acetyltransferase, domain 1"/>
    <property type="match status" value="1"/>
</dbReference>
<comment type="caution">
    <text evidence="2">The sequence shown here is derived from an EMBL/GenBank/DDBJ whole genome shotgun (WGS) entry which is preliminary data.</text>
</comment>
<dbReference type="AlphaFoldDB" id="A0A2P5F8D1"/>
<dbReference type="SMART" id="SM00971">
    <property type="entry name" value="SATase_N"/>
    <property type="match status" value="1"/>
</dbReference>
<evidence type="ECO:0000313" key="2">
    <source>
        <dbReference type="EMBL" id="PON94052.1"/>
    </source>
</evidence>
<organism evidence="2 3">
    <name type="scientific">Trema orientale</name>
    <name type="common">Charcoal tree</name>
    <name type="synonym">Celtis orientalis</name>
    <dbReference type="NCBI Taxonomy" id="63057"/>
    <lineage>
        <taxon>Eukaryota</taxon>
        <taxon>Viridiplantae</taxon>
        <taxon>Streptophyta</taxon>
        <taxon>Embryophyta</taxon>
        <taxon>Tracheophyta</taxon>
        <taxon>Spermatophyta</taxon>
        <taxon>Magnoliopsida</taxon>
        <taxon>eudicotyledons</taxon>
        <taxon>Gunneridae</taxon>
        <taxon>Pentapetalae</taxon>
        <taxon>rosids</taxon>
        <taxon>fabids</taxon>
        <taxon>Rosales</taxon>
        <taxon>Cannabaceae</taxon>
        <taxon>Trema</taxon>
    </lineage>
</organism>